<dbReference type="InterPro" id="IPR005807">
    <property type="entry name" value="SecE_bac"/>
</dbReference>
<feature type="region of interest" description="Disordered" evidence="9">
    <location>
        <begin position="1"/>
        <end position="35"/>
    </location>
</feature>
<dbReference type="GO" id="GO:0006886">
    <property type="term" value="P:intracellular protein transport"/>
    <property type="evidence" value="ECO:0007669"/>
    <property type="project" value="InterPro"/>
</dbReference>
<evidence type="ECO:0000256" key="3">
    <source>
        <dbReference type="ARBA" id="ARBA00022475"/>
    </source>
</evidence>
<keyword evidence="3" id="KW-1003">Cell membrane</keyword>
<feature type="transmembrane region" description="Helical" evidence="10">
    <location>
        <begin position="62"/>
        <end position="93"/>
    </location>
</feature>
<evidence type="ECO:0000256" key="2">
    <source>
        <dbReference type="ARBA" id="ARBA00022448"/>
    </source>
</evidence>
<dbReference type="GO" id="GO:0006605">
    <property type="term" value="P:protein targeting"/>
    <property type="evidence" value="ECO:0007669"/>
    <property type="project" value="InterPro"/>
</dbReference>
<dbReference type="GO" id="GO:0043952">
    <property type="term" value="P:protein transport by the Sec complex"/>
    <property type="evidence" value="ECO:0007669"/>
    <property type="project" value="TreeGrafter"/>
</dbReference>
<comment type="subcellular location">
    <subcellularLocation>
        <location evidence="1">Membrane</location>
    </subcellularLocation>
</comment>
<dbReference type="Gene3D" id="1.20.5.1030">
    <property type="entry name" value="Preprotein translocase secy subunit"/>
    <property type="match status" value="1"/>
</dbReference>
<evidence type="ECO:0000256" key="9">
    <source>
        <dbReference type="SAM" id="MobiDB-lite"/>
    </source>
</evidence>
<evidence type="ECO:0000256" key="10">
    <source>
        <dbReference type="SAM" id="Phobius"/>
    </source>
</evidence>
<keyword evidence="5" id="KW-0653">Protein transport</keyword>
<dbReference type="GO" id="GO:0005886">
    <property type="term" value="C:plasma membrane"/>
    <property type="evidence" value="ECO:0007669"/>
    <property type="project" value="TreeGrafter"/>
</dbReference>
<evidence type="ECO:0000256" key="1">
    <source>
        <dbReference type="ARBA" id="ARBA00004370"/>
    </source>
</evidence>
<protein>
    <submittedName>
        <fullName evidence="11">Protein translocase subunit SecE</fullName>
    </submittedName>
</protein>
<dbReference type="PANTHER" id="PTHR33910:SF1">
    <property type="entry name" value="PROTEIN TRANSLOCASE SUBUNIT SECE"/>
    <property type="match status" value="1"/>
</dbReference>
<evidence type="ECO:0000256" key="5">
    <source>
        <dbReference type="ARBA" id="ARBA00022927"/>
    </source>
</evidence>
<evidence type="ECO:0000256" key="4">
    <source>
        <dbReference type="ARBA" id="ARBA00022692"/>
    </source>
</evidence>
<comment type="caution">
    <text evidence="11">The sequence shown here is derived from an EMBL/GenBank/DDBJ whole genome shotgun (WGS) entry which is preliminary data.</text>
</comment>
<dbReference type="GO" id="GO:0009306">
    <property type="term" value="P:protein secretion"/>
    <property type="evidence" value="ECO:0007669"/>
    <property type="project" value="InterPro"/>
</dbReference>
<organism evidence="11">
    <name type="scientific">bioreactor metagenome</name>
    <dbReference type="NCBI Taxonomy" id="1076179"/>
    <lineage>
        <taxon>unclassified sequences</taxon>
        <taxon>metagenomes</taxon>
        <taxon>ecological metagenomes</taxon>
    </lineage>
</organism>
<reference evidence="11" key="1">
    <citation type="submission" date="2019-08" db="EMBL/GenBank/DDBJ databases">
        <authorList>
            <person name="Kucharzyk K."/>
            <person name="Murdoch R.W."/>
            <person name="Higgins S."/>
            <person name="Loffler F."/>
        </authorList>
    </citation>
    <scope>NUCLEOTIDE SEQUENCE</scope>
</reference>
<keyword evidence="7" id="KW-0811">Translocation</keyword>
<gene>
    <name evidence="11" type="primary">secE_24</name>
    <name evidence="11" type="ORF">SDC9_96583</name>
</gene>
<proteinExistence type="inferred from homology"/>
<dbReference type="Pfam" id="PF00584">
    <property type="entry name" value="SecE"/>
    <property type="match status" value="1"/>
</dbReference>
<dbReference type="AlphaFoldDB" id="A0A645A9K0"/>
<dbReference type="GO" id="GO:0008320">
    <property type="term" value="F:protein transmembrane transporter activity"/>
    <property type="evidence" value="ECO:0007669"/>
    <property type="project" value="InterPro"/>
</dbReference>
<dbReference type="InterPro" id="IPR001901">
    <property type="entry name" value="Translocase_SecE/Sec61-g"/>
</dbReference>
<evidence type="ECO:0000256" key="7">
    <source>
        <dbReference type="ARBA" id="ARBA00023010"/>
    </source>
</evidence>
<dbReference type="InterPro" id="IPR038379">
    <property type="entry name" value="SecE_sf"/>
</dbReference>
<name>A0A645A9K0_9ZZZZ</name>
<dbReference type="NCBIfam" id="TIGR00964">
    <property type="entry name" value="secE_bact"/>
    <property type="match status" value="1"/>
</dbReference>
<evidence type="ECO:0000313" key="11">
    <source>
        <dbReference type="EMBL" id="MPM49850.1"/>
    </source>
</evidence>
<evidence type="ECO:0000256" key="6">
    <source>
        <dbReference type="ARBA" id="ARBA00022989"/>
    </source>
</evidence>
<dbReference type="HAMAP" id="MF_00422">
    <property type="entry name" value="SecE"/>
    <property type="match status" value="1"/>
</dbReference>
<keyword evidence="6 10" id="KW-1133">Transmembrane helix</keyword>
<accession>A0A645A9K0</accession>
<evidence type="ECO:0000256" key="8">
    <source>
        <dbReference type="ARBA" id="ARBA00023136"/>
    </source>
</evidence>
<keyword evidence="8 10" id="KW-0472">Membrane</keyword>
<keyword evidence="2" id="KW-0813">Transport</keyword>
<dbReference type="EMBL" id="VSSQ01012700">
    <property type="protein sequence ID" value="MPM49850.1"/>
    <property type="molecule type" value="Genomic_DNA"/>
</dbReference>
<keyword evidence="4 10" id="KW-0812">Transmembrane</keyword>
<dbReference type="PANTHER" id="PTHR33910">
    <property type="entry name" value="PROTEIN TRANSLOCASE SUBUNIT SECE"/>
    <property type="match status" value="1"/>
</dbReference>
<sequence length="94" mass="10521">MEEELKTTNPNVKNEEKKTAVKKSKSKKDKDKKSFSEKAAEYKAEFKKIVWPNLATVRKNTITVICTSLIIGVVIFGMDTVYTTVINLVVGLLG</sequence>